<comment type="caution">
    <text evidence="1">The sequence shown here is derived from an EMBL/GenBank/DDBJ whole genome shotgun (WGS) entry which is preliminary data.</text>
</comment>
<name>A0AAE1CR48_9GAST</name>
<reference evidence="1" key="1">
    <citation type="journal article" date="2023" name="G3 (Bethesda)">
        <title>A reference genome for the long-term kleptoplast-retaining sea slug Elysia crispata morphotype clarki.</title>
        <authorList>
            <person name="Eastman K.E."/>
            <person name="Pendleton A.L."/>
            <person name="Shaikh M.A."/>
            <person name="Suttiyut T."/>
            <person name="Ogas R."/>
            <person name="Tomko P."/>
            <person name="Gavelis G."/>
            <person name="Widhalm J.R."/>
            <person name="Wisecaver J.H."/>
        </authorList>
    </citation>
    <scope>NUCLEOTIDE SEQUENCE</scope>
    <source>
        <strain evidence="1">ECLA1</strain>
    </source>
</reference>
<organism evidence="1 2">
    <name type="scientific">Elysia crispata</name>
    <name type="common">lettuce slug</name>
    <dbReference type="NCBI Taxonomy" id="231223"/>
    <lineage>
        <taxon>Eukaryota</taxon>
        <taxon>Metazoa</taxon>
        <taxon>Spiralia</taxon>
        <taxon>Lophotrochozoa</taxon>
        <taxon>Mollusca</taxon>
        <taxon>Gastropoda</taxon>
        <taxon>Heterobranchia</taxon>
        <taxon>Euthyneura</taxon>
        <taxon>Panpulmonata</taxon>
        <taxon>Sacoglossa</taxon>
        <taxon>Placobranchoidea</taxon>
        <taxon>Plakobranchidae</taxon>
        <taxon>Elysia</taxon>
    </lineage>
</organism>
<evidence type="ECO:0000313" key="2">
    <source>
        <dbReference type="Proteomes" id="UP001283361"/>
    </source>
</evidence>
<accession>A0AAE1CR48</accession>
<evidence type="ECO:0000313" key="1">
    <source>
        <dbReference type="EMBL" id="KAK3729517.1"/>
    </source>
</evidence>
<dbReference type="Proteomes" id="UP001283361">
    <property type="component" value="Unassembled WGS sequence"/>
</dbReference>
<sequence>MVEGSLRKNHGQRLTATYSIYYLVISATVRKLPVQIHEEEDLELIIMYVGLEGLASWNMSHEIKMTEATNFWAFTGESPYQHAPRVPVVEIDDESQGWWIGLIELGSG</sequence>
<dbReference type="EMBL" id="JAWDGP010007140">
    <property type="protein sequence ID" value="KAK3729517.1"/>
    <property type="molecule type" value="Genomic_DNA"/>
</dbReference>
<keyword evidence="2" id="KW-1185">Reference proteome</keyword>
<proteinExistence type="predicted"/>
<dbReference type="AlphaFoldDB" id="A0AAE1CR48"/>
<gene>
    <name evidence="1" type="ORF">RRG08_044032</name>
</gene>
<protein>
    <submittedName>
        <fullName evidence="1">Uncharacterized protein</fullName>
    </submittedName>
</protein>